<gene>
    <name evidence="3" type="ORF">DI586_09040</name>
</gene>
<sequence length="225" mass="24236">MLRIAILGFLMLLFVSPLRAEGMADQAYTATLLELNRVKPGQNPDLILGKNQLNGRILDKNQRTIGKVRDILVAPNGKFETVLTKIDVSGFREEVAFDVASYVTEPTPDTFTVALDKDQLKQNMPKLMAATNTAAGSSSSLTISSLQNGTIYKPDGTVIAKVKDVLIDTRNMQISSLVVKLSSGNNRGAEIAIPYEAAAAKLNGNKVDLTVTDAQAEVIASMAKR</sequence>
<organism evidence="3 4">
    <name type="scientific">Micavibrio aeruginosavorus</name>
    <dbReference type="NCBI Taxonomy" id="349221"/>
    <lineage>
        <taxon>Bacteria</taxon>
        <taxon>Pseudomonadati</taxon>
        <taxon>Bdellovibrionota</taxon>
        <taxon>Bdellovibrionia</taxon>
        <taxon>Bdellovibrionales</taxon>
        <taxon>Pseudobdellovibrionaceae</taxon>
        <taxon>Micavibrio</taxon>
    </lineage>
</organism>
<evidence type="ECO:0000259" key="2">
    <source>
        <dbReference type="Pfam" id="PF05239"/>
    </source>
</evidence>
<name>A0A2W5FLN9_9BACT</name>
<comment type="caution">
    <text evidence="3">The sequence shown here is derived from an EMBL/GenBank/DDBJ whole genome shotgun (WGS) entry which is preliminary data.</text>
</comment>
<keyword evidence="1" id="KW-0732">Signal</keyword>
<feature type="domain" description="PRC-barrel" evidence="2">
    <location>
        <begin position="142"/>
        <end position="213"/>
    </location>
</feature>
<dbReference type="InterPro" id="IPR011033">
    <property type="entry name" value="PRC_barrel-like_sf"/>
</dbReference>
<evidence type="ECO:0000256" key="1">
    <source>
        <dbReference type="SAM" id="SignalP"/>
    </source>
</evidence>
<reference evidence="3 4" key="1">
    <citation type="submission" date="2017-08" db="EMBL/GenBank/DDBJ databases">
        <title>Infants hospitalized years apart are colonized by the same room-sourced microbial strains.</title>
        <authorList>
            <person name="Brooks B."/>
            <person name="Olm M.R."/>
            <person name="Firek B.A."/>
            <person name="Baker R."/>
            <person name="Thomas B.C."/>
            <person name="Morowitz M.J."/>
            <person name="Banfield J.F."/>
        </authorList>
    </citation>
    <scope>NUCLEOTIDE SEQUENCE [LARGE SCALE GENOMIC DNA]</scope>
    <source>
        <strain evidence="3">S2_006_000_R2_64</strain>
    </source>
</reference>
<dbReference type="InterPro" id="IPR027275">
    <property type="entry name" value="PRC-brl_dom"/>
</dbReference>
<dbReference type="EMBL" id="QFOT01000114">
    <property type="protein sequence ID" value="PZP54720.1"/>
    <property type="molecule type" value="Genomic_DNA"/>
</dbReference>
<feature type="signal peptide" evidence="1">
    <location>
        <begin position="1"/>
        <end position="20"/>
    </location>
</feature>
<evidence type="ECO:0000313" key="4">
    <source>
        <dbReference type="Proteomes" id="UP000249739"/>
    </source>
</evidence>
<proteinExistence type="predicted"/>
<dbReference type="Pfam" id="PF05239">
    <property type="entry name" value="PRC"/>
    <property type="match status" value="1"/>
</dbReference>
<evidence type="ECO:0000313" key="3">
    <source>
        <dbReference type="EMBL" id="PZP54720.1"/>
    </source>
</evidence>
<dbReference type="AlphaFoldDB" id="A0A2W5FLN9"/>
<dbReference type="Gene3D" id="2.30.30.240">
    <property type="entry name" value="PRC-barrel domain"/>
    <property type="match status" value="2"/>
</dbReference>
<protein>
    <recommendedName>
        <fullName evidence="2">PRC-barrel domain-containing protein</fullName>
    </recommendedName>
</protein>
<dbReference type="SUPFAM" id="SSF50346">
    <property type="entry name" value="PRC-barrel domain"/>
    <property type="match status" value="1"/>
</dbReference>
<feature type="chain" id="PRO_5015886725" description="PRC-barrel domain-containing protein" evidence="1">
    <location>
        <begin position="21"/>
        <end position="225"/>
    </location>
</feature>
<dbReference type="Proteomes" id="UP000249739">
    <property type="component" value="Unassembled WGS sequence"/>
</dbReference>
<accession>A0A2W5FLN9</accession>